<evidence type="ECO:0000256" key="7">
    <source>
        <dbReference type="ARBA" id="ARBA00023180"/>
    </source>
</evidence>
<gene>
    <name evidence="8" type="ORF">NQ318_007328</name>
</gene>
<keyword evidence="6" id="KW-1015">Disulfide bond</keyword>
<accession>A0AAV8Z143</accession>
<keyword evidence="7" id="KW-0325">Glycoprotein</keyword>
<evidence type="ECO:0000256" key="4">
    <source>
        <dbReference type="ARBA" id="ARBA00022729"/>
    </source>
</evidence>
<evidence type="ECO:0000256" key="1">
    <source>
        <dbReference type="ARBA" id="ARBA00000032"/>
    </source>
</evidence>
<evidence type="ECO:0000256" key="6">
    <source>
        <dbReference type="ARBA" id="ARBA00023157"/>
    </source>
</evidence>
<dbReference type="EC" id="3.1.3.2" evidence="3"/>
<dbReference type="Proteomes" id="UP001162162">
    <property type="component" value="Unassembled WGS sequence"/>
</dbReference>
<evidence type="ECO:0000313" key="9">
    <source>
        <dbReference type="Proteomes" id="UP001162162"/>
    </source>
</evidence>
<evidence type="ECO:0000256" key="3">
    <source>
        <dbReference type="ARBA" id="ARBA00012646"/>
    </source>
</evidence>
<dbReference type="InterPro" id="IPR000560">
    <property type="entry name" value="His_Pase_clade-2"/>
</dbReference>
<sequence length="202" mass="23291">MTVTYADFFEYVTNYTGRNTTTLGNIGNLYSVFYVYRNHNASYIPDWGNSLDNETLAYLAGVHFTHSTLTDELKRLHTGPFFYYLTEYFDGIIGNTTDTPKFLMLSGHDTTIASVLNSMGAYDNWPPEFSSTVIWELYRANNETYYVNLLYKRNNDSDVEELVISGCKFDCDYDDFMAALEPYTVEYSIWEEECIPSDGNTQ</sequence>
<organism evidence="8 9">
    <name type="scientific">Aromia moschata</name>
    <dbReference type="NCBI Taxonomy" id="1265417"/>
    <lineage>
        <taxon>Eukaryota</taxon>
        <taxon>Metazoa</taxon>
        <taxon>Ecdysozoa</taxon>
        <taxon>Arthropoda</taxon>
        <taxon>Hexapoda</taxon>
        <taxon>Insecta</taxon>
        <taxon>Pterygota</taxon>
        <taxon>Neoptera</taxon>
        <taxon>Endopterygota</taxon>
        <taxon>Coleoptera</taxon>
        <taxon>Polyphaga</taxon>
        <taxon>Cucujiformia</taxon>
        <taxon>Chrysomeloidea</taxon>
        <taxon>Cerambycidae</taxon>
        <taxon>Cerambycinae</taxon>
        <taxon>Callichromatini</taxon>
        <taxon>Aromia</taxon>
    </lineage>
</organism>
<dbReference type="InterPro" id="IPR033379">
    <property type="entry name" value="Acid_Pase_AS"/>
</dbReference>
<keyword evidence="9" id="KW-1185">Reference proteome</keyword>
<dbReference type="AlphaFoldDB" id="A0AAV8Z143"/>
<dbReference type="Pfam" id="PF00328">
    <property type="entry name" value="His_Phos_2"/>
    <property type="match status" value="1"/>
</dbReference>
<dbReference type="PROSITE" id="PS00778">
    <property type="entry name" value="HIS_ACID_PHOSPHAT_2"/>
    <property type="match status" value="1"/>
</dbReference>
<evidence type="ECO:0000256" key="5">
    <source>
        <dbReference type="ARBA" id="ARBA00022801"/>
    </source>
</evidence>
<dbReference type="PANTHER" id="PTHR11567">
    <property type="entry name" value="ACID PHOSPHATASE-RELATED"/>
    <property type="match status" value="1"/>
</dbReference>
<dbReference type="SUPFAM" id="SSF53254">
    <property type="entry name" value="Phosphoglycerate mutase-like"/>
    <property type="match status" value="1"/>
</dbReference>
<comment type="caution">
    <text evidence="8">The sequence shown here is derived from an EMBL/GenBank/DDBJ whole genome shotgun (WGS) entry which is preliminary data.</text>
</comment>
<comment type="catalytic activity">
    <reaction evidence="1">
        <text>a phosphate monoester + H2O = an alcohol + phosphate</text>
        <dbReference type="Rhea" id="RHEA:15017"/>
        <dbReference type="ChEBI" id="CHEBI:15377"/>
        <dbReference type="ChEBI" id="CHEBI:30879"/>
        <dbReference type="ChEBI" id="CHEBI:43474"/>
        <dbReference type="ChEBI" id="CHEBI:67140"/>
        <dbReference type="EC" id="3.1.3.2"/>
    </reaction>
</comment>
<dbReference type="InterPro" id="IPR050645">
    <property type="entry name" value="Histidine_acid_phosphatase"/>
</dbReference>
<proteinExistence type="inferred from homology"/>
<dbReference type="GO" id="GO:0003993">
    <property type="term" value="F:acid phosphatase activity"/>
    <property type="evidence" value="ECO:0007669"/>
    <property type="project" value="UniProtKB-EC"/>
</dbReference>
<reference evidence="8" key="1">
    <citation type="journal article" date="2023" name="Insect Mol. Biol.">
        <title>Genome sequencing provides insights into the evolution of gene families encoding plant cell wall-degrading enzymes in longhorned beetles.</title>
        <authorList>
            <person name="Shin N.R."/>
            <person name="Okamura Y."/>
            <person name="Kirsch R."/>
            <person name="Pauchet Y."/>
        </authorList>
    </citation>
    <scope>NUCLEOTIDE SEQUENCE</scope>
    <source>
        <strain evidence="8">AMC_N1</strain>
    </source>
</reference>
<dbReference type="EMBL" id="JAPWTK010000025">
    <property type="protein sequence ID" value="KAJ8957113.1"/>
    <property type="molecule type" value="Genomic_DNA"/>
</dbReference>
<comment type="similarity">
    <text evidence="2">Belongs to the histidine acid phosphatase family.</text>
</comment>
<evidence type="ECO:0000256" key="2">
    <source>
        <dbReference type="ARBA" id="ARBA00005375"/>
    </source>
</evidence>
<protein>
    <recommendedName>
        <fullName evidence="3">acid phosphatase</fullName>
        <ecNumber evidence="3">3.1.3.2</ecNumber>
    </recommendedName>
</protein>
<name>A0AAV8Z143_9CUCU</name>
<evidence type="ECO:0000313" key="8">
    <source>
        <dbReference type="EMBL" id="KAJ8957113.1"/>
    </source>
</evidence>
<keyword evidence="4" id="KW-0732">Signal</keyword>
<keyword evidence="5" id="KW-0378">Hydrolase</keyword>
<dbReference type="Gene3D" id="3.40.50.1240">
    <property type="entry name" value="Phosphoglycerate mutase-like"/>
    <property type="match status" value="1"/>
</dbReference>
<dbReference type="InterPro" id="IPR029033">
    <property type="entry name" value="His_PPase_superfam"/>
</dbReference>
<dbReference type="PANTHER" id="PTHR11567:SF211">
    <property type="entry name" value="PROSTATIC ACID PHOSPHATASE"/>
    <property type="match status" value="1"/>
</dbReference>